<gene>
    <name evidence="1" type="ORF">CR513_49798</name>
</gene>
<accession>A0A371EY14</accession>
<reference evidence="1" key="1">
    <citation type="submission" date="2018-05" db="EMBL/GenBank/DDBJ databases">
        <title>Draft genome of Mucuna pruriens seed.</title>
        <authorList>
            <person name="Nnadi N.E."/>
            <person name="Vos R."/>
            <person name="Hasami M.H."/>
            <person name="Devisetty U.K."/>
            <person name="Aguiy J.C."/>
        </authorList>
    </citation>
    <scope>NUCLEOTIDE SEQUENCE [LARGE SCALE GENOMIC DNA]</scope>
    <source>
        <strain evidence="1">JCA_2017</strain>
    </source>
</reference>
<keyword evidence="2" id="KW-1185">Reference proteome</keyword>
<dbReference type="OrthoDB" id="1436517at2759"/>
<comment type="caution">
    <text evidence="1">The sequence shown here is derived from an EMBL/GenBank/DDBJ whole genome shotgun (WGS) entry which is preliminary data.</text>
</comment>
<protein>
    <submittedName>
        <fullName evidence="1">Uncharacterized protein</fullName>
    </submittedName>
</protein>
<sequence length="176" mass="20008">MEVTKDTCLNLIETSSISTHILTFNSENEVDDVHITHHNHIEDIWKNIEMGDPLEGTFGAFESIEKRGRWVTRLRDMTFCYTKDALIAVEFDHLDNLIGETWNLCSYGHEDILTTAIGRPEHPHRAQTTGPGVGLHQYFGAPSRHAPTLVTISKEQLAQEQQNLAFSTPKWKPIED</sequence>
<proteinExistence type="predicted"/>
<organism evidence="1 2">
    <name type="scientific">Mucuna pruriens</name>
    <name type="common">Velvet bean</name>
    <name type="synonym">Dolichos pruriens</name>
    <dbReference type="NCBI Taxonomy" id="157652"/>
    <lineage>
        <taxon>Eukaryota</taxon>
        <taxon>Viridiplantae</taxon>
        <taxon>Streptophyta</taxon>
        <taxon>Embryophyta</taxon>
        <taxon>Tracheophyta</taxon>
        <taxon>Spermatophyta</taxon>
        <taxon>Magnoliopsida</taxon>
        <taxon>eudicotyledons</taxon>
        <taxon>Gunneridae</taxon>
        <taxon>Pentapetalae</taxon>
        <taxon>rosids</taxon>
        <taxon>fabids</taxon>
        <taxon>Fabales</taxon>
        <taxon>Fabaceae</taxon>
        <taxon>Papilionoideae</taxon>
        <taxon>50 kb inversion clade</taxon>
        <taxon>NPAAA clade</taxon>
        <taxon>indigoferoid/millettioid clade</taxon>
        <taxon>Phaseoleae</taxon>
        <taxon>Mucuna</taxon>
    </lineage>
</organism>
<name>A0A371EY14_MUCPR</name>
<evidence type="ECO:0000313" key="2">
    <source>
        <dbReference type="Proteomes" id="UP000257109"/>
    </source>
</evidence>
<dbReference type="Proteomes" id="UP000257109">
    <property type="component" value="Unassembled WGS sequence"/>
</dbReference>
<dbReference type="AlphaFoldDB" id="A0A371EY14"/>
<dbReference type="EMBL" id="QJKJ01011533">
    <property type="protein sequence ID" value="RDX70909.1"/>
    <property type="molecule type" value="Genomic_DNA"/>
</dbReference>
<evidence type="ECO:0000313" key="1">
    <source>
        <dbReference type="EMBL" id="RDX70909.1"/>
    </source>
</evidence>
<feature type="non-terminal residue" evidence="1">
    <location>
        <position position="1"/>
    </location>
</feature>